<evidence type="ECO:0008006" key="4">
    <source>
        <dbReference type="Google" id="ProtNLM"/>
    </source>
</evidence>
<gene>
    <name evidence="2" type="ORF">Lalb_Chr19g0133061</name>
</gene>
<organism evidence="2 3">
    <name type="scientific">Lupinus albus</name>
    <name type="common">White lupine</name>
    <name type="synonym">Lupinus termis</name>
    <dbReference type="NCBI Taxonomy" id="3870"/>
    <lineage>
        <taxon>Eukaryota</taxon>
        <taxon>Viridiplantae</taxon>
        <taxon>Streptophyta</taxon>
        <taxon>Embryophyta</taxon>
        <taxon>Tracheophyta</taxon>
        <taxon>Spermatophyta</taxon>
        <taxon>Magnoliopsida</taxon>
        <taxon>eudicotyledons</taxon>
        <taxon>Gunneridae</taxon>
        <taxon>Pentapetalae</taxon>
        <taxon>rosids</taxon>
        <taxon>fabids</taxon>
        <taxon>Fabales</taxon>
        <taxon>Fabaceae</taxon>
        <taxon>Papilionoideae</taxon>
        <taxon>50 kb inversion clade</taxon>
        <taxon>genistoids sensu lato</taxon>
        <taxon>core genistoids</taxon>
        <taxon>Genisteae</taxon>
        <taxon>Lupinus</taxon>
    </lineage>
</organism>
<keyword evidence="1" id="KW-0732">Signal</keyword>
<dbReference type="AlphaFoldDB" id="A0A6A4NTU1"/>
<proteinExistence type="predicted"/>
<reference evidence="3" key="1">
    <citation type="journal article" date="2020" name="Nat. Commun.">
        <title>Genome sequence of the cluster root forming white lupin.</title>
        <authorList>
            <person name="Hufnagel B."/>
            <person name="Marques A."/>
            <person name="Soriano A."/>
            <person name="Marques L."/>
            <person name="Divol F."/>
            <person name="Doumas P."/>
            <person name="Sallet E."/>
            <person name="Mancinotti D."/>
            <person name="Carrere S."/>
            <person name="Marande W."/>
            <person name="Arribat S."/>
            <person name="Keller J."/>
            <person name="Huneau C."/>
            <person name="Blein T."/>
            <person name="Aime D."/>
            <person name="Laguerre M."/>
            <person name="Taylor J."/>
            <person name="Schubert V."/>
            <person name="Nelson M."/>
            <person name="Geu-Flores F."/>
            <person name="Crespi M."/>
            <person name="Gallardo-Guerrero K."/>
            <person name="Delaux P.-M."/>
            <person name="Salse J."/>
            <person name="Berges H."/>
            <person name="Guyot R."/>
            <person name="Gouzy J."/>
            <person name="Peret B."/>
        </authorList>
    </citation>
    <scope>NUCLEOTIDE SEQUENCE [LARGE SCALE GENOMIC DNA]</scope>
    <source>
        <strain evidence="3">cv. Amiga</strain>
    </source>
</reference>
<comment type="caution">
    <text evidence="2">The sequence shown here is derived from an EMBL/GenBank/DDBJ whole genome shotgun (WGS) entry which is preliminary data.</text>
</comment>
<feature type="chain" id="PRO_5025520070" description="Late nodulin" evidence="1">
    <location>
        <begin position="23"/>
        <end position="76"/>
    </location>
</feature>
<name>A0A6A4NTU1_LUPAL</name>
<evidence type="ECO:0000256" key="1">
    <source>
        <dbReference type="SAM" id="SignalP"/>
    </source>
</evidence>
<evidence type="ECO:0000313" key="2">
    <source>
        <dbReference type="EMBL" id="KAE9592802.1"/>
    </source>
</evidence>
<sequence>MEKSSFKLFFLVFLLTVAVCHGATCTTDYDCVGVPVFCYGNIHVCLPTGKCGCLQTQQLNSQEKAPLHQTRKLLNM</sequence>
<dbReference type="EMBL" id="WOCE01000019">
    <property type="protein sequence ID" value="KAE9592802.1"/>
    <property type="molecule type" value="Genomic_DNA"/>
</dbReference>
<keyword evidence="3" id="KW-1185">Reference proteome</keyword>
<evidence type="ECO:0000313" key="3">
    <source>
        <dbReference type="Proteomes" id="UP000447434"/>
    </source>
</evidence>
<feature type="signal peptide" evidence="1">
    <location>
        <begin position="1"/>
        <end position="22"/>
    </location>
</feature>
<dbReference type="Proteomes" id="UP000447434">
    <property type="component" value="Chromosome 19"/>
</dbReference>
<protein>
    <recommendedName>
        <fullName evidence="4">Late nodulin</fullName>
    </recommendedName>
</protein>
<accession>A0A6A4NTU1</accession>